<feature type="transmembrane region" description="Helical" evidence="6">
    <location>
        <begin position="108"/>
        <end position="126"/>
    </location>
</feature>
<gene>
    <name evidence="8" type="ORF">GCM10009801_46420</name>
</gene>
<dbReference type="InterPro" id="IPR005829">
    <property type="entry name" value="Sugar_transporter_CS"/>
</dbReference>
<dbReference type="SUPFAM" id="SSF103473">
    <property type="entry name" value="MFS general substrate transporter"/>
    <property type="match status" value="1"/>
</dbReference>
<evidence type="ECO:0000256" key="5">
    <source>
        <dbReference type="ARBA" id="ARBA00023251"/>
    </source>
</evidence>
<evidence type="ECO:0000256" key="2">
    <source>
        <dbReference type="ARBA" id="ARBA00022692"/>
    </source>
</evidence>
<evidence type="ECO:0000313" key="9">
    <source>
        <dbReference type="Proteomes" id="UP001500016"/>
    </source>
</evidence>
<feature type="transmembrane region" description="Helical" evidence="6">
    <location>
        <begin position="47"/>
        <end position="67"/>
    </location>
</feature>
<dbReference type="InterPro" id="IPR011701">
    <property type="entry name" value="MFS"/>
</dbReference>
<feature type="transmembrane region" description="Helical" evidence="6">
    <location>
        <begin position="169"/>
        <end position="188"/>
    </location>
</feature>
<dbReference type="Proteomes" id="UP001500016">
    <property type="component" value="Unassembled WGS sequence"/>
</dbReference>
<comment type="caution">
    <text evidence="8">The sequence shown here is derived from an EMBL/GenBank/DDBJ whole genome shotgun (WGS) entry which is preliminary data.</text>
</comment>
<dbReference type="Gene3D" id="1.20.1250.20">
    <property type="entry name" value="MFS general substrate transporter like domains"/>
    <property type="match status" value="1"/>
</dbReference>
<keyword evidence="2 6" id="KW-0812">Transmembrane</keyword>
<dbReference type="PANTHER" id="PTHR42718:SF42">
    <property type="entry name" value="EXPORT PROTEIN"/>
    <property type="match status" value="1"/>
</dbReference>
<dbReference type="Gene3D" id="1.20.1720.10">
    <property type="entry name" value="Multidrug resistance protein D"/>
    <property type="match status" value="1"/>
</dbReference>
<keyword evidence="5" id="KW-0046">Antibiotic resistance</keyword>
<keyword evidence="9" id="KW-1185">Reference proteome</keyword>
<feature type="transmembrane region" description="Helical" evidence="6">
    <location>
        <begin position="79"/>
        <end position="102"/>
    </location>
</feature>
<dbReference type="EMBL" id="BAAAPE010000012">
    <property type="protein sequence ID" value="GAA2084959.1"/>
    <property type="molecule type" value="Genomic_DNA"/>
</dbReference>
<dbReference type="InterPro" id="IPR036259">
    <property type="entry name" value="MFS_trans_sf"/>
</dbReference>
<dbReference type="CDD" id="cd17321">
    <property type="entry name" value="MFS_MMR_MDR_like"/>
    <property type="match status" value="1"/>
</dbReference>
<dbReference type="RefSeq" id="WP_344531196.1">
    <property type="nucleotide sequence ID" value="NZ_BAAAPE010000012.1"/>
</dbReference>
<organism evidence="8 9">
    <name type="scientific">Streptomyces albiaxialis</name>
    <dbReference type="NCBI Taxonomy" id="329523"/>
    <lineage>
        <taxon>Bacteria</taxon>
        <taxon>Bacillati</taxon>
        <taxon>Actinomycetota</taxon>
        <taxon>Actinomycetes</taxon>
        <taxon>Kitasatosporales</taxon>
        <taxon>Streptomycetaceae</taxon>
        <taxon>Streptomyces</taxon>
    </lineage>
</organism>
<feature type="transmembrane region" description="Helical" evidence="6">
    <location>
        <begin position="344"/>
        <end position="363"/>
    </location>
</feature>
<keyword evidence="4 6" id="KW-0472">Membrane</keyword>
<feature type="transmembrane region" description="Helical" evidence="6">
    <location>
        <begin position="138"/>
        <end position="163"/>
    </location>
</feature>
<reference evidence="8 9" key="1">
    <citation type="journal article" date="2019" name="Int. J. Syst. Evol. Microbiol.">
        <title>The Global Catalogue of Microorganisms (GCM) 10K type strain sequencing project: providing services to taxonomists for standard genome sequencing and annotation.</title>
        <authorList>
            <consortium name="The Broad Institute Genomics Platform"/>
            <consortium name="The Broad Institute Genome Sequencing Center for Infectious Disease"/>
            <person name="Wu L."/>
            <person name="Ma J."/>
        </authorList>
    </citation>
    <scope>NUCLEOTIDE SEQUENCE [LARGE SCALE GENOMIC DNA]</scope>
    <source>
        <strain evidence="8 9">JCM 15478</strain>
    </source>
</reference>
<evidence type="ECO:0000256" key="4">
    <source>
        <dbReference type="ARBA" id="ARBA00023136"/>
    </source>
</evidence>
<dbReference type="InterPro" id="IPR020846">
    <property type="entry name" value="MFS_dom"/>
</dbReference>
<dbReference type="PRINTS" id="PR01036">
    <property type="entry name" value="TCRTETB"/>
</dbReference>
<feature type="transmembrane region" description="Helical" evidence="6">
    <location>
        <begin position="12"/>
        <end position="35"/>
    </location>
</feature>
<feature type="transmembrane region" description="Helical" evidence="6">
    <location>
        <begin position="310"/>
        <end position="332"/>
    </location>
</feature>
<proteinExistence type="predicted"/>
<feature type="transmembrane region" description="Helical" evidence="6">
    <location>
        <begin position="416"/>
        <end position="436"/>
    </location>
</feature>
<keyword evidence="3 6" id="KW-1133">Transmembrane helix</keyword>
<sequence>MTDPEGHPRRRAILAALCAALLVIVLDNTVLNVALPDLAEDFDASTGTLQAVIDAYAVVFAGLLIAAGAASDRYGRRRALLTGLAVLGLASAAAALATSAWWLIAMRAAMGAGAALVMPATLAILVRVFPARERPRAFAVWAAVAAVAMAAGPVLGGALVAAWSWAGVFLLNVPVVLAAALAVARLVPESRDPLVRPVDPAGAALVTAGMVALTGAVIVAGHGGTGHGGTGPGGTGAGGTVVPAAGLLVAALALAAFVRRQRRAPAPVVEFALYRDRRFAGGSAAAALLTLGTGSALFVLAQYLQLVRGLSALEAGAALVPLALGTVLGSALGGRAPARLGARATIVLGFTATAAGFLLLAALTPTSPYALVAGGLLLQGWGTGFSSPATTATVLGAVPSERAGMGSALNDTHQQLGIALGVALLGSLLAAVYRAALPASVPAGARGSLAATLRAADGGGFAGAAKDAFVTAQSVTMLTAAGCALTGALVAGAVLRDPLSTRTQDPGAPAP</sequence>
<evidence type="ECO:0000256" key="1">
    <source>
        <dbReference type="ARBA" id="ARBA00004651"/>
    </source>
</evidence>
<dbReference type="PROSITE" id="PS00216">
    <property type="entry name" value="SUGAR_TRANSPORT_1"/>
    <property type="match status" value="1"/>
</dbReference>
<name>A0ABN2W6E8_9ACTN</name>
<comment type="subcellular location">
    <subcellularLocation>
        <location evidence="1">Cell membrane</location>
        <topology evidence="1">Multi-pass membrane protein</topology>
    </subcellularLocation>
</comment>
<accession>A0ABN2W6E8</accession>
<feature type="transmembrane region" description="Helical" evidence="6">
    <location>
        <begin position="369"/>
        <end position="395"/>
    </location>
</feature>
<dbReference type="Pfam" id="PF07690">
    <property type="entry name" value="MFS_1"/>
    <property type="match status" value="1"/>
</dbReference>
<feature type="transmembrane region" description="Helical" evidence="6">
    <location>
        <begin position="475"/>
        <end position="495"/>
    </location>
</feature>
<dbReference type="PROSITE" id="PS50850">
    <property type="entry name" value="MFS"/>
    <property type="match status" value="1"/>
</dbReference>
<feature type="transmembrane region" description="Helical" evidence="6">
    <location>
        <begin position="240"/>
        <end position="258"/>
    </location>
</feature>
<evidence type="ECO:0000256" key="3">
    <source>
        <dbReference type="ARBA" id="ARBA00022989"/>
    </source>
</evidence>
<evidence type="ECO:0000256" key="6">
    <source>
        <dbReference type="SAM" id="Phobius"/>
    </source>
</evidence>
<protein>
    <submittedName>
        <fullName evidence="8">MFS transporter</fullName>
    </submittedName>
</protein>
<feature type="domain" description="Major facilitator superfamily (MFS) profile" evidence="7">
    <location>
        <begin position="13"/>
        <end position="499"/>
    </location>
</feature>
<evidence type="ECO:0000313" key="8">
    <source>
        <dbReference type="EMBL" id="GAA2084959.1"/>
    </source>
</evidence>
<feature type="transmembrane region" description="Helical" evidence="6">
    <location>
        <begin position="200"/>
        <end position="220"/>
    </location>
</feature>
<evidence type="ECO:0000259" key="7">
    <source>
        <dbReference type="PROSITE" id="PS50850"/>
    </source>
</evidence>
<feature type="transmembrane region" description="Helical" evidence="6">
    <location>
        <begin position="279"/>
        <end position="304"/>
    </location>
</feature>
<dbReference type="PANTHER" id="PTHR42718">
    <property type="entry name" value="MAJOR FACILITATOR SUPERFAMILY MULTIDRUG TRANSPORTER MFSC"/>
    <property type="match status" value="1"/>
</dbReference>